<proteinExistence type="predicted"/>
<keyword evidence="2" id="KW-0808">Transferase</keyword>
<feature type="domain" description="Glycosyltransferase 2-like" evidence="1">
    <location>
        <begin position="8"/>
        <end position="54"/>
    </location>
</feature>
<dbReference type="InterPro" id="IPR001173">
    <property type="entry name" value="Glyco_trans_2-like"/>
</dbReference>
<dbReference type="Gene3D" id="3.90.550.10">
    <property type="entry name" value="Spore Coat Polysaccharide Biosynthesis Protein SpsA, Chain A"/>
    <property type="match status" value="1"/>
</dbReference>
<comment type="caution">
    <text evidence="2">The sequence shown here is derived from an EMBL/GenBank/DDBJ whole genome shotgun (WGS) entry which is preliminary data.</text>
</comment>
<dbReference type="InterPro" id="IPR029044">
    <property type="entry name" value="Nucleotide-diphossugar_trans"/>
</dbReference>
<dbReference type="Pfam" id="PF00535">
    <property type="entry name" value="Glycos_transf_2"/>
    <property type="match status" value="1"/>
</dbReference>
<dbReference type="RefSeq" id="WP_016514596.1">
    <property type="nucleotide sequence ID" value="NZ_ASZQ01000074.1"/>
</dbReference>
<dbReference type="EMBL" id="ASZQ01000074">
    <property type="protein sequence ID" value="EPF24462.1"/>
    <property type="molecule type" value="Genomic_DNA"/>
</dbReference>
<name>S3JXA7_MICAE</name>
<dbReference type="GO" id="GO:0016740">
    <property type="term" value="F:transferase activity"/>
    <property type="evidence" value="ECO:0007669"/>
    <property type="project" value="UniProtKB-KW"/>
</dbReference>
<accession>S3JXA7</accession>
<dbReference type="SUPFAM" id="SSF53448">
    <property type="entry name" value="Nucleotide-diphospho-sugar transferases"/>
    <property type="match status" value="1"/>
</dbReference>
<sequence length="59" mass="6334">MSQISEISYVIPTLNSAATLDMTLLSLRSQKDVEVNIIVVDSGSTDGTLDLLQKSYSAT</sequence>
<evidence type="ECO:0000313" key="2">
    <source>
        <dbReference type="EMBL" id="EPF24462.1"/>
    </source>
</evidence>
<dbReference type="AlphaFoldDB" id="S3JXA7"/>
<protein>
    <submittedName>
        <fullName evidence="2">Putative glycosyl transferase</fullName>
    </submittedName>
</protein>
<gene>
    <name evidence="2" type="ORF">MAESPC_00541</name>
</gene>
<evidence type="ECO:0000313" key="3">
    <source>
        <dbReference type="Proteomes" id="UP000014617"/>
    </source>
</evidence>
<evidence type="ECO:0000259" key="1">
    <source>
        <dbReference type="Pfam" id="PF00535"/>
    </source>
</evidence>
<organism evidence="2 3">
    <name type="scientific">Microcystis aeruginosa SPC777</name>
    <dbReference type="NCBI Taxonomy" id="482300"/>
    <lineage>
        <taxon>Bacteria</taxon>
        <taxon>Bacillati</taxon>
        <taxon>Cyanobacteriota</taxon>
        <taxon>Cyanophyceae</taxon>
        <taxon>Oscillatoriophycideae</taxon>
        <taxon>Chroococcales</taxon>
        <taxon>Microcystaceae</taxon>
        <taxon>Microcystis</taxon>
    </lineage>
</organism>
<dbReference type="Proteomes" id="UP000014617">
    <property type="component" value="Unassembled WGS sequence"/>
</dbReference>
<reference evidence="2 3" key="1">
    <citation type="journal article" date="2013" name="Genome Announc.">
        <title>Draft Genome Sequence of the Brazilian Toxic Bloom-Forming Cyanobacterium Microcystis aeruginosa Strain SPC777.</title>
        <authorList>
            <person name="Fiore M.F."/>
            <person name="Alvarenga D.O."/>
            <person name="Varani A.M."/>
            <person name="Hoff-Risseti C."/>
            <person name="Crespim E."/>
            <person name="Ramos R.T."/>
            <person name="Silva A."/>
            <person name="Schaker P.D."/>
            <person name="Heck K."/>
            <person name="Rigonato J."/>
            <person name="Schneider M.P."/>
        </authorList>
    </citation>
    <scope>NUCLEOTIDE SEQUENCE [LARGE SCALE GENOMIC DNA]</scope>
    <source>
        <strain evidence="3">SPC 777</strain>
    </source>
</reference>